<feature type="region of interest" description="Disordered" evidence="1">
    <location>
        <begin position="33"/>
        <end position="129"/>
    </location>
</feature>
<accession>A0A8S1AA31</accession>
<sequence length="143" mass="16022">MKVARLTILPLHAPRAIHSSSIDELNECRARSCTKPRESPLKSESLQKDQRSVQYNREDRRASNSGLRGHCRANSGPIASRRRRARRAIGGLNPLRSPRPALSSSSKTRTLRPPRPRSRESGTDRETNRAFEWDVAVAGCVTL</sequence>
<dbReference type="EMBL" id="CADEBC010000159">
    <property type="protein sequence ID" value="CAB3224604.1"/>
    <property type="molecule type" value="Genomic_DNA"/>
</dbReference>
<dbReference type="AlphaFoldDB" id="A0A8S1AA31"/>
<dbReference type="EMBL" id="CADEBD010000312">
    <property type="protein sequence ID" value="CAB3242274.1"/>
    <property type="molecule type" value="Genomic_DNA"/>
</dbReference>
<feature type="compositionally biased region" description="Basic and acidic residues" evidence="1">
    <location>
        <begin position="117"/>
        <end position="129"/>
    </location>
</feature>
<organism evidence="3 5">
    <name type="scientific">Arctia plantaginis</name>
    <name type="common">Wood tiger moth</name>
    <name type="synonym">Phalaena plantaginis</name>
    <dbReference type="NCBI Taxonomy" id="874455"/>
    <lineage>
        <taxon>Eukaryota</taxon>
        <taxon>Metazoa</taxon>
        <taxon>Ecdysozoa</taxon>
        <taxon>Arthropoda</taxon>
        <taxon>Hexapoda</taxon>
        <taxon>Insecta</taxon>
        <taxon>Pterygota</taxon>
        <taxon>Neoptera</taxon>
        <taxon>Endopterygota</taxon>
        <taxon>Lepidoptera</taxon>
        <taxon>Glossata</taxon>
        <taxon>Ditrysia</taxon>
        <taxon>Noctuoidea</taxon>
        <taxon>Erebidae</taxon>
        <taxon>Arctiinae</taxon>
        <taxon>Arctia</taxon>
    </lineage>
</organism>
<evidence type="ECO:0000313" key="5">
    <source>
        <dbReference type="Proteomes" id="UP000494256"/>
    </source>
</evidence>
<dbReference type="OrthoDB" id="7449809at2759"/>
<evidence type="ECO:0000313" key="3">
    <source>
        <dbReference type="EMBL" id="CAB3242274.1"/>
    </source>
</evidence>
<dbReference type="Proteomes" id="UP000494106">
    <property type="component" value="Unassembled WGS sequence"/>
</dbReference>
<evidence type="ECO:0000313" key="2">
    <source>
        <dbReference type="EMBL" id="CAB3224604.1"/>
    </source>
</evidence>
<evidence type="ECO:0000313" key="4">
    <source>
        <dbReference type="Proteomes" id="UP000494106"/>
    </source>
</evidence>
<dbReference type="Proteomes" id="UP000494256">
    <property type="component" value="Unassembled WGS sequence"/>
</dbReference>
<gene>
    <name evidence="2" type="ORF">APLA_LOCUS2087</name>
    <name evidence="3" type="ORF">APLA_LOCUS9887</name>
</gene>
<feature type="compositionally biased region" description="Basic and acidic residues" evidence="1">
    <location>
        <begin position="33"/>
        <end position="62"/>
    </location>
</feature>
<comment type="caution">
    <text evidence="3">The sequence shown here is derived from an EMBL/GenBank/DDBJ whole genome shotgun (WGS) entry which is preliminary data.</text>
</comment>
<feature type="compositionally biased region" description="Low complexity" evidence="1">
    <location>
        <begin position="94"/>
        <end position="108"/>
    </location>
</feature>
<keyword evidence="4" id="KW-1185">Reference proteome</keyword>
<proteinExistence type="predicted"/>
<evidence type="ECO:0000256" key="1">
    <source>
        <dbReference type="SAM" id="MobiDB-lite"/>
    </source>
</evidence>
<protein>
    <submittedName>
        <fullName evidence="3">Uncharacterized protein</fullName>
    </submittedName>
</protein>
<name>A0A8S1AA31_ARCPL</name>
<reference evidence="4 5" key="1">
    <citation type="submission" date="2020-04" db="EMBL/GenBank/DDBJ databases">
        <authorList>
            <person name="Wallbank WR R."/>
            <person name="Pardo Diaz C."/>
            <person name="Kozak K."/>
            <person name="Martin S."/>
            <person name="Jiggins C."/>
            <person name="Moest M."/>
            <person name="Warren A I."/>
            <person name="Byers J.R.P. K."/>
            <person name="Montejo-Kovacevich G."/>
            <person name="Yen C E."/>
        </authorList>
    </citation>
    <scope>NUCLEOTIDE SEQUENCE [LARGE SCALE GENOMIC DNA]</scope>
</reference>